<dbReference type="Gene3D" id="3.40.50.2300">
    <property type="match status" value="1"/>
</dbReference>
<dbReference type="GO" id="GO:0000156">
    <property type="term" value="F:phosphorelay response regulator activity"/>
    <property type="evidence" value="ECO:0007669"/>
    <property type="project" value="TreeGrafter"/>
</dbReference>
<dbReference type="InterPro" id="IPR039420">
    <property type="entry name" value="WalR-like"/>
</dbReference>
<dbReference type="GO" id="GO:0005829">
    <property type="term" value="C:cytosol"/>
    <property type="evidence" value="ECO:0007669"/>
    <property type="project" value="TreeGrafter"/>
</dbReference>
<dbReference type="PATRIC" id="fig|517011.3.peg.1962"/>
<dbReference type="SMART" id="SM00862">
    <property type="entry name" value="Trans_reg_C"/>
    <property type="match status" value="1"/>
</dbReference>
<comment type="caution">
    <text evidence="10">The sequence shown here is derived from an EMBL/GenBank/DDBJ whole genome shotgun (WGS) entry which is preliminary data.</text>
</comment>
<proteinExistence type="predicted"/>
<evidence type="ECO:0000256" key="3">
    <source>
        <dbReference type="ARBA" id="ARBA00023015"/>
    </source>
</evidence>
<keyword evidence="11" id="KW-1185">Reference proteome</keyword>
<keyword evidence="2" id="KW-0902">Two-component regulatory system</keyword>
<keyword evidence="3" id="KW-0805">Transcription regulation</keyword>
<keyword evidence="1 6" id="KW-0597">Phosphoprotein</keyword>
<name>A0A0R0CVB8_9GAMM</name>
<dbReference type="Proteomes" id="UP000051386">
    <property type="component" value="Unassembled WGS sequence"/>
</dbReference>
<dbReference type="PROSITE" id="PS51755">
    <property type="entry name" value="OMPR_PHOB"/>
    <property type="match status" value="1"/>
</dbReference>
<dbReference type="EMBL" id="LDJK01000049">
    <property type="protein sequence ID" value="KRG73317.1"/>
    <property type="molecule type" value="Genomic_DNA"/>
</dbReference>
<evidence type="ECO:0000256" key="5">
    <source>
        <dbReference type="ARBA" id="ARBA00023163"/>
    </source>
</evidence>
<dbReference type="InterPro" id="IPR001867">
    <property type="entry name" value="OmpR/PhoB-type_DNA-bd"/>
</dbReference>
<reference evidence="10 11" key="1">
    <citation type="submission" date="2015-05" db="EMBL/GenBank/DDBJ databases">
        <title>Genome sequencing and analysis of members of genus Stenotrophomonas.</title>
        <authorList>
            <person name="Patil P.P."/>
            <person name="Midha S."/>
            <person name="Patil P.B."/>
        </authorList>
    </citation>
    <scope>NUCLEOTIDE SEQUENCE [LARGE SCALE GENOMIC DNA]</scope>
    <source>
        <strain evidence="10 11">DSM 21508</strain>
    </source>
</reference>
<evidence type="ECO:0000313" key="11">
    <source>
        <dbReference type="Proteomes" id="UP000051386"/>
    </source>
</evidence>
<keyword evidence="5" id="KW-0804">Transcription</keyword>
<dbReference type="GO" id="GO:0032993">
    <property type="term" value="C:protein-DNA complex"/>
    <property type="evidence" value="ECO:0007669"/>
    <property type="project" value="TreeGrafter"/>
</dbReference>
<dbReference type="CDD" id="cd17574">
    <property type="entry name" value="REC_OmpR"/>
    <property type="match status" value="1"/>
</dbReference>
<evidence type="ECO:0000259" key="8">
    <source>
        <dbReference type="PROSITE" id="PS50110"/>
    </source>
</evidence>
<dbReference type="GO" id="GO:0000976">
    <property type="term" value="F:transcription cis-regulatory region binding"/>
    <property type="evidence" value="ECO:0007669"/>
    <property type="project" value="TreeGrafter"/>
</dbReference>
<dbReference type="RefSeq" id="WP_057508711.1">
    <property type="nucleotide sequence ID" value="NZ_JANUEG010000024.1"/>
</dbReference>
<evidence type="ECO:0000256" key="6">
    <source>
        <dbReference type="PROSITE-ProRule" id="PRU00169"/>
    </source>
</evidence>
<dbReference type="Pfam" id="PF00072">
    <property type="entry name" value="Response_reg"/>
    <property type="match status" value="1"/>
</dbReference>
<evidence type="ECO:0000256" key="4">
    <source>
        <dbReference type="ARBA" id="ARBA00023125"/>
    </source>
</evidence>
<dbReference type="InterPro" id="IPR011006">
    <property type="entry name" value="CheY-like_superfamily"/>
</dbReference>
<feature type="domain" description="Response regulatory" evidence="8">
    <location>
        <begin position="18"/>
        <end position="133"/>
    </location>
</feature>
<gene>
    <name evidence="10" type="ORF">ABB28_11250</name>
</gene>
<dbReference type="PANTHER" id="PTHR48111">
    <property type="entry name" value="REGULATOR OF RPOS"/>
    <property type="match status" value="1"/>
</dbReference>
<dbReference type="SMART" id="SM00448">
    <property type="entry name" value="REC"/>
    <property type="match status" value="1"/>
</dbReference>
<evidence type="ECO:0000313" key="10">
    <source>
        <dbReference type="EMBL" id="KRG73317.1"/>
    </source>
</evidence>
<feature type="modified residue" description="4-aspartylphosphate" evidence="6">
    <location>
        <position position="68"/>
    </location>
</feature>
<evidence type="ECO:0000256" key="7">
    <source>
        <dbReference type="PROSITE-ProRule" id="PRU01091"/>
    </source>
</evidence>
<dbReference type="InterPro" id="IPR036388">
    <property type="entry name" value="WH-like_DNA-bd_sf"/>
</dbReference>
<dbReference type="Pfam" id="PF00486">
    <property type="entry name" value="Trans_reg_C"/>
    <property type="match status" value="1"/>
</dbReference>
<dbReference type="SUPFAM" id="SSF52172">
    <property type="entry name" value="CheY-like"/>
    <property type="match status" value="1"/>
</dbReference>
<dbReference type="AlphaFoldDB" id="A0A0R0CVB8"/>
<dbReference type="CDD" id="cd00383">
    <property type="entry name" value="trans_reg_C"/>
    <property type="match status" value="1"/>
</dbReference>
<evidence type="ECO:0008006" key="12">
    <source>
        <dbReference type="Google" id="ProtNLM"/>
    </source>
</evidence>
<dbReference type="PROSITE" id="PS50110">
    <property type="entry name" value="RESPONSE_REGULATORY"/>
    <property type="match status" value="1"/>
</dbReference>
<dbReference type="Gene3D" id="1.10.10.10">
    <property type="entry name" value="Winged helix-like DNA-binding domain superfamily/Winged helix DNA-binding domain"/>
    <property type="match status" value="1"/>
</dbReference>
<organism evidence="10 11">
    <name type="scientific">Stenotrophomonas chelatiphaga</name>
    <dbReference type="NCBI Taxonomy" id="517011"/>
    <lineage>
        <taxon>Bacteria</taxon>
        <taxon>Pseudomonadati</taxon>
        <taxon>Pseudomonadota</taxon>
        <taxon>Gammaproteobacteria</taxon>
        <taxon>Lysobacterales</taxon>
        <taxon>Lysobacteraceae</taxon>
        <taxon>Stenotrophomonas</taxon>
    </lineage>
</organism>
<dbReference type="GO" id="GO:0006355">
    <property type="term" value="P:regulation of DNA-templated transcription"/>
    <property type="evidence" value="ECO:0007669"/>
    <property type="project" value="InterPro"/>
</dbReference>
<keyword evidence="4 7" id="KW-0238">DNA-binding</keyword>
<protein>
    <recommendedName>
        <fullName evidence="12">PhoP family transcriptional regulator</fullName>
    </recommendedName>
</protein>
<feature type="DNA-binding region" description="OmpR/PhoB-type" evidence="7">
    <location>
        <begin position="141"/>
        <end position="243"/>
    </location>
</feature>
<evidence type="ECO:0000259" key="9">
    <source>
        <dbReference type="PROSITE" id="PS51755"/>
    </source>
</evidence>
<sequence length="243" mass="26557">MAVIEEFAVNDLVVSPLRVAVLEVDAVLRERILVPRLRDHGFDVVGLGTAAALEHLLVTHRPDIIVLDVGLPDADGFELAQSLRSRFPAVGVVMLTGRRSPQDQVRGLVGGADAYLVKPAEPALLAATLHSLARRLRRFDDRAARAAEPGWRLDGNGWRLLAPCGQPVQLTRSERPLLHCLMQHAGEVVGRETLAATLTADPFSFDMHRLDSLIHRLRRKIAVASRHPFPLSAVHGAGYVFAP</sequence>
<accession>A0A0R0CVB8</accession>
<evidence type="ECO:0000256" key="1">
    <source>
        <dbReference type="ARBA" id="ARBA00022553"/>
    </source>
</evidence>
<feature type="domain" description="OmpR/PhoB-type" evidence="9">
    <location>
        <begin position="141"/>
        <end position="243"/>
    </location>
</feature>
<dbReference type="InterPro" id="IPR001789">
    <property type="entry name" value="Sig_transdc_resp-reg_receiver"/>
</dbReference>
<dbReference type="PANTHER" id="PTHR48111:SF1">
    <property type="entry name" value="TWO-COMPONENT RESPONSE REGULATOR ORR33"/>
    <property type="match status" value="1"/>
</dbReference>
<evidence type="ECO:0000256" key="2">
    <source>
        <dbReference type="ARBA" id="ARBA00023012"/>
    </source>
</evidence>